<evidence type="ECO:0000256" key="2">
    <source>
        <dbReference type="ARBA" id="ARBA00008540"/>
    </source>
</evidence>
<dbReference type="Proteomes" id="UP000188820">
    <property type="component" value="Unassembled WGS sequence"/>
</dbReference>
<protein>
    <recommendedName>
        <fullName evidence="9">Branched-chain amino acid transport system carrier protein</fullName>
    </recommendedName>
</protein>
<evidence type="ECO:0000256" key="1">
    <source>
        <dbReference type="ARBA" id="ARBA00004651"/>
    </source>
</evidence>
<evidence type="ECO:0000256" key="8">
    <source>
        <dbReference type="ARBA" id="ARBA00023136"/>
    </source>
</evidence>
<evidence type="ECO:0000256" key="5">
    <source>
        <dbReference type="ARBA" id="ARBA00022692"/>
    </source>
</evidence>
<comment type="caution">
    <text evidence="10">The sequence shown here is derived from an EMBL/GenBank/DDBJ whole genome shotgun (WGS) entry which is preliminary data.</text>
</comment>
<dbReference type="RefSeq" id="WP_077463187.1">
    <property type="nucleotide sequence ID" value="NZ_MLAA01000023.1"/>
</dbReference>
<feature type="transmembrane region" description="Helical" evidence="9">
    <location>
        <begin position="284"/>
        <end position="309"/>
    </location>
</feature>
<feature type="transmembrane region" description="Helical" evidence="9">
    <location>
        <begin position="347"/>
        <end position="368"/>
    </location>
</feature>
<feature type="transmembrane region" description="Helical" evidence="9">
    <location>
        <begin position="190"/>
        <end position="211"/>
    </location>
</feature>
<keyword evidence="11" id="KW-1185">Reference proteome</keyword>
<dbReference type="InterPro" id="IPR004685">
    <property type="entry name" value="Brnchd-chn_aa_trnsp_Livcs"/>
</dbReference>
<dbReference type="PANTHER" id="PTHR30588:SF7">
    <property type="entry name" value="BRANCHED-CHAIN AMINO ACID CARRIER PROTEIN SAOUHSC_01411-RELATED"/>
    <property type="match status" value="1"/>
</dbReference>
<keyword evidence="6 9" id="KW-0029">Amino-acid transport</keyword>
<evidence type="ECO:0000256" key="6">
    <source>
        <dbReference type="ARBA" id="ARBA00022970"/>
    </source>
</evidence>
<keyword evidence="8 9" id="KW-0472">Membrane</keyword>
<feature type="transmembrane region" description="Helical" evidence="9">
    <location>
        <begin position="321"/>
        <end position="341"/>
    </location>
</feature>
<reference evidence="10 11" key="1">
    <citation type="submission" date="2016-10" db="EMBL/GenBank/DDBJ databases">
        <title>Rodentibacter gen. nov. and new species.</title>
        <authorList>
            <person name="Christensen H."/>
        </authorList>
    </citation>
    <scope>NUCLEOTIDE SEQUENCE [LARGE SCALE GENOMIC DNA]</scope>
    <source>
        <strain evidence="10 11">1998236014</strain>
    </source>
</reference>
<feature type="transmembrane region" description="Helical" evidence="9">
    <location>
        <begin position="70"/>
        <end position="94"/>
    </location>
</feature>
<evidence type="ECO:0000256" key="7">
    <source>
        <dbReference type="ARBA" id="ARBA00022989"/>
    </source>
</evidence>
<evidence type="ECO:0000256" key="9">
    <source>
        <dbReference type="RuleBase" id="RU362122"/>
    </source>
</evidence>
<feature type="transmembrane region" description="Helical" evidence="9">
    <location>
        <begin position="405"/>
        <end position="422"/>
    </location>
</feature>
<evidence type="ECO:0000256" key="3">
    <source>
        <dbReference type="ARBA" id="ARBA00022448"/>
    </source>
</evidence>
<keyword evidence="5 9" id="KW-0812">Transmembrane</keyword>
<comment type="similarity">
    <text evidence="2 9">Belongs to the branched chain amino acid transporter family.</text>
</comment>
<dbReference type="EMBL" id="MLAA01000023">
    <property type="protein sequence ID" value="OOF69783.1"/>
    <property type="molecule type" value="Genomic_DNA"/>
</dbReference>
<feature type="transmembrane region" description="Helical" evidence="9">
    <location>
        <begin position="223"/>
        <end position="245"/>
    </location>
</feature>
<keyword evidence="4" id="KW-1003">Cell membrane</keyword>
<organism evidence="10 11">
    <name type="scientific">Rodentibacter caecimuris</name>
    <dbReference type="NCBI Taxonomy" id="1796644"/>
    <lineage>
        <taxon>Bacteria</taxon>
        <taxon>Pseudomonadati</taxon>
        <taxon>Pseudomonadota</taxon>
        <taxon>Gammaproteobacteria</taxon>
        <taxon>Pasteurellales</taxon>
        <taxon>Pasteurellaceae</taxon>
        <taxon>Rodentibacter</taxon>
    </lineage>
</organism>
<feature type="transmembrane region" description="Helical" evidence="9">
    <location>
        <begin position="36"/>
        <end position="58"/>
    </location>
</feature>
<feature type="transmembrane region" description="Helical" evidence="9">
    <location>
        <begin position="5"/>
        <end position="24"/>
    </location>
</feature>
<sequence length="427" mass="45459">MNKNILIIGFMLFAIFFGAGNLVFPPKLGFESGADFWISISGFILTGVGLPLLAIIVASSYEGGYKKALATIHPAISVLLLSAIYLTIGPFFAIPRTGATAYDLAIVPFLGGIDNTSLFIFSLVYFGITLWLSLNPTKMVDRIGAILTPALLISILALIIKSVYLFADQDYVSTASAGSFPFVSGMLEGYQTMDALAAFAFSVIVINAVKAKSSDETQLMRKTVSASVVASVALGSIYVAIGWIGNSVPLSSETLAEVSNNGQHLGTFILNTVTTQAFGELGRMILGIIVTLACLTTSIGLVVATSSYFNSIYPMLSYRTYVVIFTLIGFGLANQGLNAVIAKSIPVLLVLYPIAMTALLVLAINLIFPLPKLSQALAIILVCIVAVLSAYGVEAMNNLPLKDYSMEWILFGVLGIVLGFFGKKMQN</sequence>
<feature type="transmembrane region" description="Helical" evidence="9">
    <location>
        <begin position="106"/>
        <end position="132"/>
    </location>
</feature>
<keyword evidence="7 9" id="KW-1133">Transmembrane helix</keyword>
<accession>A0ABX3KYH4</accession>
<comment type="function">
    <text evidence="9">Component of the transport system for branched-chain amino acids.</text>
</comment>
<evidence type="ECO:0000313" key="11">
    <source>
        <dbReference type="Proteomes" id="UP000188820"/>
    </source>
</evidence>
<feature type="transmembrane region" description="Helical" evidence="9">
    <location>
        <begin position="375"/>
        <end position="393"/>
    </location>
</feature>
<comment type="subcellular location">
    <subcellularLocation>
        <location evidence="9">Cell inner membrane</location>
        <topology evidence="9">Multi-pass membrane protein</topology>
    </subcellularLocation>
    <subcellularLocation>
        <location evidence="1">Cell membrane</location>
        <topology evidence="1">Multi-pass membrane protein</topology>
    </subcellularLocation>
</comment>
<dbReference type="Pfam" id="PF05525">
    <property type="entry name" value="Branch_AA_trans"/>
    <property type="match status" value="1"/>
</dbReference>
<name>A0ABX3KYH4_9PAST</name>
<evidence type="ECO:0000313" key="10">
    <source>
        <dbReference type="EMBL" id="OOF69783.1"/>
    </source>
</evidence>
<proteinExistence type="inferred from homology"/>
<dbReference type="PANTHER" id="PTHR30588">
    <property type="entry name" value="BRANCHED-CHAIN AMINO ACID TRANSPORT SYSTEM 2 CARRIER PROTEIN"/>
    <property type="match status" value="1"/>
</dbReference>
<dbReference type="NCBIfam" id="TIGR00796">
    <property type="entry name" value="livcs"/>
    <property type="match status" value="1"/>
</dbReference>
<feature type="transmembrane region" description="Helical" evidence="9">
    <location>
        <begin position="144"/>
        <end position="167"/>
    </location>
</feature>
<gene>
    <name evidence="10" type="ORF">BKG89_05530</name>
</gene>
<evidence type="ECO:0000256" key="4">
    <source>
        <dbReference type="ARBA" id="ARBA00022475"/>
    </source>
</evidence>
<keyword evidence="3 9" id="KW-0813">Transport</keyword>